<keyword evidence="1" id="KW-0328">Glycosyltransferase</keyword>
<protein>
    <submittedName>
        <fullName evidence="4">Glycosyltransferase WbuB</fullName>
    </submittedName>
</protein>
<dbReference type="InterPro" id="IPR028098">
    <property type="entry name" value="Glyco_trans_4-like_N"/>
</dbReference>
<reference evidence="4 5" key="1">
    <citation type="submission" date="2019-03" db="EMBL/GenBank/DDBJ databases">
        <title>Genome Sequencing and Assembly of Various Microbes Isolated from Partially Reclaimed Soil and Acid Mine Drainage (AMD) Site.</title>
        <authorList>
            <person name="Steinbock B."/>
            <person name="Bechtold R."/>
            <person name="Sevigny J.L."/>
            <person name="Thomas D."/>
            <person name="Cuthill L.R."/>
            <person name="Aveiro Johannsen E.J."/>
            <person name="Thomas K."/>
            <person name="Ghosh A."/>
        </authorList>
    </citation>
    <scope>NUCLEOTIDE SEQUENCE [LARGE SCALE GENOMIC DNA]</scope>
    <source>
        <strain evidence="4 5">F-B2</strain>
    </source>
</reference>
<proteinExistence type="predicted"/>
<comment type="caution">
    <text evidence="4">The sequence shown here is derived from an EMBL/GenBank/DDBJ whole genome shotgun (WGS) entry which is preliminary data.</text>
</comment>
<dbReference type="Gene3D" id="3.40.50.2000">
    <property type="entry name" value="Glycogen Phosphorylase B"/>
    <property type="match status" value="2"/>
</dbReference>
<dbReference type="RefSeq" id="WP_133399269.1">
    <property type="nucleotide sequence ID" value="NZ_SMZX01000001.1"/>
</dbReference>
<evidence type="ECO:0000256" key="2">
    <source>
        <dbReference type="ARBA" id="ARBA00022679"/>
    </source>
</evidence>
<dbReference type="EMBL" id="SMZX01000001">
    <property type="protein sequence ID" value="TDL46284.1"/>
    <property type="molecule type" value="Genomic_DNA"/>
</dbReference>
<gene>
    <name evidence="4" type="ORF">E2R54_07640</name>
</gene>
<dbReference type="CDD" id="cd03794">
    <property type="entry name" value="GT4_WbuB-like"/>
    <property type="match status" value="1"/>
</dbReference>
<dbReference type="GO" id="GO:0016757">
    <property type="term" value="F:glycosyltransferase activity"/>
    <property type="evidence" value="ECO:0007669"/>
    <property type="project" value="UniProtKB-KW"/>
</dbReference>
<dbReference type="PANTHER" id="PTHR12526">
    <property type="entry name" value="GLYCOSYLTRANSFERASE"/>
    <property type="match status" value="1"/>
</dbReference>
<evidence type="ECO:0000313" key="4">
    <source>
        <dbReference type="EMBL" id="TDL46284.1"/>
    </source>
</evidence>
<dbReference type="AlphaFoldDB" id="A0A4R5YLC1"/>
<dbReference type="Proteomes" id="UP000295633">
    <property type="component" value="Unassembled WGS sequence"/>
</dbReference>
<dbReference type="Pfam" id="PF13579">
    <property type="entry name" value="Glyco_trans_4_4"/>
    <property type="match status" value="1"/>
</dbReference>
<dbReference type="PANTHER" id="PTHR12526:SF622">
    <property type="entry name" value="GLYCOSYLTRANSFERASE (GROUP I)"/>
    <property type="match status" value="1"/>
</dbReference>
<organism evidence="4 5">
    <name type="scientific">Microbacterium oleivorans</name>
    <dbReference type="NCBI Taxonomy" id="273677"/>
    <lineage>
        <taxon>Bacteria</taxon>
        <taxon>Bacillati</taxon>
        <taxon>Actinomycetota</taxon>
        <taxon>Actinomycetes</taxon>
        <taxon>Micrococcales</taxon>
        <taxon>Microbacteriaceae</taxon>
        <taxon>Microbacterium</taxon>
    </lineage>
</organism>
<dbReference type="SUPFAM" id="SSF53756">
    <property type="entry name" value="UDP-Glycosyltransferase/glycogen phosphorylase"/>
    <property type="match status" value="1"/>
</dbReference>
<accession>A0A4R5YLC1</accession>
<evidence type="ECO:0000259" key="3">
    <source>
        <dbReference type="Pfam" id="PF13579"/>
    </source>
</evidence>
<evidence type="ECO:0000256" key="1">
    <source>
        <dbReference type="ARBA" id="ARBA00022676"/>
    </source>
</evidence>
<name>A0A4R5YLC1_9MICO</name>
<evidence type="ECO:0000313" key="5">
    <source>
        <dbReference type="Proteomes" id="UP000295633"/>
    </source>
</evidence>
<dbReference type="Pfam" id="PF13692">
    <property type="entry name" value="Glyco_trans_1_4"/>
    <property type="match status" value="1"/>
</dbReference>
<sequence length="423" mass="45940">MSRPAPAVTVLGVNYPPEPTGISPYTGAMTRGLTRRGYRTHVVTTHPHYPEWRVSPGYGQWSRREHLDGVDTLRLRHYVPTKPSGIRRLLSELSFGMRLIAAPLRRPDAVVAVSPALFSSAAAALRLKLFHRQTPLVVWVQDLYWLGLRETGQAGGISSRIIQHTEKWLLSNADRVVVIHDRFADRVSVDFDIPRERIHVVRNWTHLAPTPPIDRAAARAARGWGDEVVVLHAGNMGIKQGLGNVVDAARLAAERGDDVRFVLMGGGGERERLRALGEGVSTLQFIDPLPDAEFSAALAAADILLVNEYPGVSEMAVPSKLTSYFSSGRPVIAATDSKGITADEVRAAGAGVVVPAASPKALLDASLSLGRDHARADELGASGKRYRETVLDETFAIESFATLLETLIDGDRARPPRTVMSAS</sequence>
<feature type="domain" description="Glycosyltransferase subfamily 4-like N-terminal" evidence="3">
    <location>
        <begin position="20"/>
        <end position="204"/>
    </location>
</feature>
<keyword evidence="2 4" id="KW-0808">Transferase</keyword>